<dbReference type="GeneID" id="87804873"/>
<name>A0AAF0Y116_9TREE</name>
<proteinExistence type="predicted"/>
<evidence type="ECO:0000313" key="2">
    <source>
        <dbReference type="Proteomes" id="UP000827549"/>
    </source>
</evidence>
<dbReference type="Proteomes" id="UP000827549">
    <property type="component" value="Chromosome 1"/>
</dbReference>
<keyword evidence="2" id="KW-1185">Reference proteome</keyword>
<reference evidence="1" key="1">
    <citation type="submission" date="2023-10" db="EMBL/GenBank/DDBJ databases">
        <authorList>
            <person name="Noh H."/>
        </authorList>
    </citation>
    <scope>NUCLEOTIDE SEQUENCE</scope>
    <source>
        <strain evidence="1">DUCC4014</strain>
    </source>
</reference>
<accession>A0AAF0Y116</accession>
<dbReference type="AlphaFoldDB" id="A0AAF0Y116"/>
<organism evidence="1 2">
    <name type="scientific">Vanrija pseudolonga</name>
    <dbReference type="NCBI Taxonomy" id="143232"/>
    <lineage>
        <taxon>Eukaryota</taxon>
        <taxon>Fungi</taxon>
        <taxon>Dikarya</taxon>
        <taxon>Basidiomycota</taxon>
        <taxon>Agaricomycotina</taxon>
        <taxon>Tremellomycetes</taxon>
        <taxon>Trichosporonales</taxon>
        <taxon>Trichosporonaceae</taxon>
        <taxon>Vanrija</taxon>
    </lineage>
</organism>
<dbReference type="EMBL" id="CP086714">
    <property type="protein sequence ID" value="WOO78065.1"/>
    <property type="molecule type" value="Genomic_DNA"/>
</dbReference>
<dbReference type="RefSeq" id="XP_062624097.1">
    <property type="nucleotide sequence ID" value="XM_062768113.1"/>
</dbReference>
<protein>
    <submittedName>
        <fullName evidence="1">Uncharacterized protein</fullName>
    </submittedName>
</protein>
<gene>
    <name evidence="1" type="ORF">LOC62_01G001618</name>
</gene>
<evidence type="ECO:0000313" key="1">
    <source>
        <dbReference type="EMBL" id="WOO78065.1"/>
    </source>
</evidence>
<sequence>MTTHIPNAQTTAKDAPPVTPHSILVNTPYIMDTIMQHATRSTLISCLRVNPQLHDAAGHRLYRTVRVYGQHKLRGLLLGAEWEEGLQHATRSSRTPALSGFKNRLLTRIRVLLVGWHPPGPCKHEGNKAERLKLRATLRILLRNVHTVRIVLPIRDWGMQAYSGLGCNKETTHCDFLPLLSPRKVVLRNANGPTFCELARYWPDPEITTLVWIVPTDCGTSDRPILPTSSHRTHVPCQVPFVRVVFHSEWEVFPSTPTPVASSHDAEDGVHLDRFHSPLELFKFCYYLEKITKPHIFVLYGVHTVELSSFVQSELLTWFPDRFDSWSWNPTVEDLRQLVMESLDKPYIIKLPRDAYEALSAAETRYELDDEYHH</sequence>